<dbReference type="OrthoDB" id="432835at2759"/>
<dbReference type="AlphaFoldDB" id="A0A183AG20"/>
<reference evidence="2 3" key="2">
    <citation type="submission" date="2018-11" db="EMBL/GenBank/DDBJ databases">
        <authorList>
            <consortium name="Pathogen Informatics"/>
        </authorList>
    </citation>
    <scope>NUCLEOTIDE SEQUENCE [LARGE SCALE GENOMIC DNA]</scope>
    <source>
        <strain evidence="2 3">Egypt</strain>
    </source>
</reference>
<name>A0A183AG20_9TREM</name>
<protein>
    <submittedName>
        <fullName evidence="4">Transmembrane protein</fullName>
    </submittedName>
</protein>
<dbReference type="Proteomes" id="UP000272942">
    <property type="component" value="Unassembled WGS sequence"/>
</dbReference>
<evidence type="ECO:0000256" key="1">
    <source>
        <dbReference type="SAM" id="Phobius"/>
    </source>
</evidence>
<organism evidence="4">
    <name type="scientific">Echinostoma caproni</name>
    <dbReference type="NCBI Taxonomy" id="27848"/>
    <lineage>
        <taxon>Eukaryota</taxon>
        <taxon>Metazoa</taxon>
        <taxon>Spiralia</taxon>
        <taxon>Lophotrochozoa</taxon>
        <taxon>Platyhelminthes</taxon>
        <taxon>Trematoda</taxon>
        <taxon>Digenea</taxon>
        <taxon>Plagiorchiida</taxon>
        <taxon>Echinostomata</taxon>
        <taxon>Echinostomatoidea</taxon>
        <taxon>Echinostomatidae</taxon>
        <taxon>Echinostoma</taxon>
    </lineage>
</organism>
<keyword evidence="1" id="KW-1133">Transmembrane helix</keyword>
<keyword evidence="3" id="KW-1185">Reference proteome</keyword>
<evidence type="ECO:0000313" key="4">
    <source>
        <dbReference type="WBParaSite" id="ECPE_0000591801-mRNA-1"/>
    </source>
</evidence>
<sequence>MPVRNHFVSKGCFGRVDSLLAYMPPKELQELFIVFITAQVASIIVFIIYRCMKRQQLMMYLKKSDLENHYMPSAALTLRPRRGDIP</sequence>
<evidence type="ECO:0000313" key="3">
    <source>
        <dbReference type="Proteomes" id="UP000272942"/>
    </source>
</evidence>
<keyword evidence="1" id="KW-0472">Membrane</keyword>
<reference evidence="4" key="1">
    <citation type="submission" date="2016-06" db="UniProtKB">
        <authorList>
            <consortium name="WormBaseParasite"/>
        </authorList>
    </citation>
    <scope>IDENTIFICATION</scope>
</reference>
<proteinExistence type="predicted"/>
<feature type="transmembrane region" description="Helical" evidence="1">
    <location>
        <begin position="31"/>
        <end position="52"/>
    </location>
</feature>
<dbReference type="WBParaSite" id="ECPE_0000591801-mRNA-1">
    <property type="protein sequence ID" value="ECPE_0000591801-mRNA-1"/>
    <property type="gene ID" value="ECPE_0000591801"/>
</dbReference>
<dbReference type="EMBL" id="UZAN01042821">
    <property type="protein sequence ID" value="VDP76875.1"/>
    <property type="molecule type" value="Genomic_DNA"/>
</dbReference>
<accession>A0A183AG20</accession>
<gene>
    <name evidence="2" type="ORF">ECPE_LOCUS5905</name>
</gene>
<evidence type="ECO:0000313" key="2">
    <source>
        <dbReference type="EMBL" id="VDP76875.1"/>
    </source>
</evidence>
<keyword evidence="1" id="KW-0812">Transmembrane</keyword>